<dbReference type="InterPro" id="IPR007729">
    <property type="entry name" value="DGOK"/>
</dbReference>
<dbReference type="EC" id="2.7.1.58" evidence="1"/>
<keyword evidence="1" id="KW-0808">Transferase</keyword>
<dbReference type="Gene3D" id="3.30.420.300">
    <property type="entry name" value="2-keto-3-deoxy-galactonokinase, substrate binding domain"/>
    <property type="match status" value="1"/>
</dbReference>
<dbReference type="EMBL" id="JAAMOZ010000001">
    <property type="protein sequence ID" value="NIH57786.1"/>
    <property type="molecule type" value="Genomic_DNA"/>
</dbReference>
<dbReference type="GO" id="GO:0008671">
    <property type="term" value="F:2-dehydro-3-deoxygalactonokinase activity"/>
    <property type="evidence" value="ECO:0007669"/>
    <property type="project" value="UniProtKB-EC"/>
</dbReference>
<sequence>MTSASVGRPRLIALDWGTTHARAYLLGGSADGPVVRDQSSGEGILSVAADDPDRDGAFAAILERMVGGFLDEYPGLPMIACGMIGASQGWRTAQYRTLPTELAGAGGLVVIDTPRGPLPVIAGVKKSAPEPDVIRGEETQLAGLAPGLPEGQASTVLLPGTHSKWALVRDGRLLDFHTAMTGEVFALLSGDSMVARVAEPPAPGHDWRIGFDRGLELATGGVPGDVLFKAFTIRSAVLDEQLPPTQVIDCLSGLLIGSEVATRSVAQTFEGPILVCGGEALVERYRRALDRAGLASRPAPADATVRGLWHSALGAGLIKEEQWLTSLA</sequence>
<comment type="caution">
    <text evidence="1">The sequence shown here is derived from an EMBL/GenBank/DDBJ whole genome shotgun (WGS) entry which is preliminary data.</text>
</comment>
<dbReference type="InterPro" id="IPR042257">
    <property type="entry name" value="DGOK_C"/>
</dbReference>
<protein>
    <submittedName>
        <fullName evidence="1">2-dehydro-3-deoxygalactonokinase</fullName>
        <ecNumber evidence="1">2.7.1.58</ecNumber>
    </submittedName>
</protein>
<dbReference type="Gene3D" id="3.30.420.310">
    <property type="entry name" value="2-keto-3-deoxy-galactonokinase, C-terminal domain"/>
    <property type="match status" value="1"/>
</dbReference>
<name>A0ABX0SLZ9_9ACTN</name>
<accession>A0ABX0SLZ9</accession>
<dbReference type="Pfam" id="PF05035">
    <property type="entry name" value="DGOK"/>
    <property type="match status" value="1"/>
</dbReference>
<dbReference type="InterPro" id="IPR042258">
    <property type="entry name" value="DGOK_N"/>
</dbReference>
<gene>
    <name evidence="1" type="ORF">FB473_002431</name>
</gene>
<reference evidence="1 2" key="1">
    <citation type="submission" date="2020-02" db="EMBL/GenBank/DDBJ databases">
        <title>Sequencing the genomes of 1000 actinobacteria strains.</title>
        <authorList>
            <person name="Klenk H.-P."/>
        </authorList>
    </citation>
    <scope>NUCLEOTIDE SEQUENCE [LARGE SCALE GENOMIC DNA]</scope>
    <source>
        <strain evidence="1 2">DSM 19609</strain>
    </source>
</reference>
<evidence type="ECO:0000313" key="1">
    <source>
        <dbReference type="EMBL" id="NIH57786.1"/>
    </source>
</evidence>
<dbReference type="Proteomes" id="UP000749311">
    <property type="component" value="Unassembled WGS sequence"/>
</dbReference>
<proteinExistence type="predicted"/>
<dbReference type="RefSeq" id="WP_167168060.1">
    <property type="nucleotide sequence ID" value="NZ_BAAAOO010000007.1"/>
</dbReference>
<organism evidence="1 2">
    <name type="scientific">Brooklawnia cerclae</name>
    <dbReference type="NCBI Taxonomy" id="349934"/>
    <lineage>
        <taxon>Bacteria</taxon>
        <taxon>Bacillati</taxon>
        <taxon>Actinomycetota</taxon>
        <taxon>Actinomycetes</taxon>
        <taxon>Propionibacteriales</taxon>
        <taxon>Propionibacteriaceae</taxon>
        <taxon>Brooklawnia</taxon>
    </lineage>
</organism>
<evidence type="ECO:0000313" key="2">
    <source>
        <dbReference type="Proteomes" id="UP000749311"/>
    </source>
</evidence>
<keyword evidence="2" id="KW-1185">Reference proteome</keyword>